<dbReference type="PROSITE" id="PS51257">
    <property type="entry name" value="PROKAR_LIPOPROTEIN"/>
    <property type="match status" value="1"/>
</dbReference>
<reference evidence="1 2" key="1">
    <citation type="submission" date="2016-11" db="EMBL/GenBank/DDBJ databases">
        <title>Mixed transmission modes and dynamic genome evolution in an obligate animal-bacterial symbiosis.</title>
        <authorList>
            <person name="Russell S.L."/>
            <person name="Corbett-Detig R.B."/>
            <person name="Cavanaugh C.M."/>
        </authorList>
    </citation>
    <scope>NUCLEOTIDE SEQUENCE [LARGE SCALE GENOMIC DNA]</scope>
    <source>
        <strain evidence="1">Sp-SM6</strain>
    </source>
</reference>
<dbReference type="Proteomes" id="UP000190198">
    <property type="component" value="Unassembled WGS sequence"/>
</dbReference>
<evidence type="ECO:0000313" key="1">
    <source>
        <dbReference type="EMBL" id="OOZ37913.1"/>
    </source>
</evidence>
<comment type="caution">
    <text evidence="1">The sequence shown here is derived from an EMBL/GenBank/DDBJ whole genome shotgun (WGS) entry which is preliminary data.</text>
</comment>
<organism evidence="1 2">
    <name type="scientific">Solemya elarraichensis gill symbiont</name>
    <dbReference type="NCBI Taxonomy" id="1918949"/>
    <lineage>
        <taxon>Bacteria</taxon>
        <taxon>Pseudomonadati</taxon>
        <taxon>Pseudomonadota</taxon>
        <taxon>Gammaproteobacteria</taxon>
        <taxon>sulfur-oxidizing symbionts</taxon>
    </lineage>
</organism>
<dbReference type="RefSeq" id="WP_078477581.1">
    <property type="nucleotide sequence ID" value="NZ_MPRK01000263.1"/>
</dbReference>
<dbReference type="AlphaFoldDB" id="A0A1T2KYK7"/>
<keyword evidence="2" id="KW-1185">Reference proteome</keyword>
<protein>
    <submittedName>
        <fullName evidence="1">Uncharacterized protein</fullName>
    </submittedName>
</protein>
<dbReference type="InterPro" id="IPR029052">
    <property type="entry name" value="Metallo-depent_PP-like"/>
</dbReference>
<gene>
    <name evidence="1" type="ORF">BOW52_10015</name>
</gene>
<sequence>MAYFSQKFIGNIPIGIVGLNSALACGNDEDERNIIVGDQPIIDICEIIRKSDVRLIIGVLHHPPNWLREFDQRTFDQRFLPMCDVLHRGHLHEPEVKLLYSASSAPCLAIAAGAGYAWRQFGNSYSIVSFDPSASECTAEYFEYDSHSGTFRVKTTETKSLRLRGTIPGGPPEICAAIRELGGTADKFSPYLAALLSETITEVPVPFGDRVIIAASNVIESTQDEVYAKVLTNFLNVRNSLLAFSTNTPLKNRVFACEHPIRSFSDQIDSFANIDKDFSCELSRRIEIASEFCNPALQQNENTFIATMKQFAAESDWVGLEVIAQRYIKNDLPEVRHSAQQHLCLALANSDDLQKRNDSVSIEEELVLLADAVVDDFYLCFSVNRTQGNVQRAEELVREALELFDFLPAAFVRVATQFSLETGNKSLKELLDERNGAPHE</sequence>
<accession>A0A1T2KYK7</accession>
<proteinExistence type="predicted"/>
<evidence type="ECO:0000313" key="2">
    <source>
        <dbReference type="Proteomes" id="UP000190198"/>
    </source>
</evidence>
<dbReference type="SUPFAM" id="SSF56300">
    <property type="entry name" value="Metallo-dependent phosphatases"/>
    <property type="match status" value="1"/>
</dbReference>
<name>A0A1T2KYK7_9GAMM</name>
<dbReference type="OrthoDB" id="9811542at2"/>
<dbReference type="EMBL" id="MPRK01000263">
    <property type="protein sequence ID" value="OOZ37913.1"/>
    <property type="molecule type" value="Genomic_DNA"/>
</dbReference>